<accession>A0ABW7VT79</accession>
<feature type="chain" id="PRO_5045184146" evidence="2">
    <location>
        <begin position="28"/>
        <end position="156"/>
    </location>
</feature>
<feature type="compositionally biased region" description="Acidic residues" evidence="1">
    <location>
        <begin position="127"/>
        <end position="145"/>
    </location>
</feature>
<protein>
    <submittedName>
        <fullName evidence="3">Uncharacterized protein</fullName>
    </submittedName>
</protein>
<keyword evidence="2" id="KW-0732">Signal</keyword>
<feature type="signal peptide" evidence="2">
    <location>
        <begin position="1"/>
        <end position="27"/>
    </location>
</feature>
<reference evidence="3 4" key="1">
    <citation type="submission" date="2024-10" db="EMBL/GenBank/DDBJ databases">
        <title>The Natural Products Discovery Center: Release of the First 8490 Sequenced Strains for Exploring Actinobacteria Biosynthetic Diversity.</title>
        <authorList>
            <person name="Kalkreuter E."/>
            <person name="Kautsar S.A."/>
            <person name="Yang D."/>
            <person name="Bader C.D."/>
            <person name="Teijaro C.N."/>
            <person name="Fluegel L."/>
            <person name="Davis C.M."/>
            <person name="Simpson J.R."/>
            <person name="Lauterbach L."/>
            <person name="Steele A.D."/>
            <person name="Gui C."/>
            <person name="Meng S."/>
            <person name="Li G."/>
            <person name="Viehrig K."/>
            <person name="Ye F."/>
            <person name="Su P."/>
            <person name="Kiefer A.F."/>
            <person name="Nichols A."/>
            <person name="Cepeda A.J."/>
            <person name="Yan W."/>
            <person name="Fan B."/>
            <person name="Jiang Y."/>
            <person name="Adhikari A."/>
            <person name="Zheng C.-J."/>
            <person name="Schuster L."/>
            <person name="Cowan T.M."/>
            <person name="Smanski M.J."/>
            <person name="Chevrette M.G."/>
            <person name="De Carvalho L.P.S."/>
            <person name="Shen B."/>
        </authorList>
    </citation>
    <scope>NUCLEOTIDE SEQUENCE [LARGE SCALE GENOMIC DNA]</scope>
    <source>
        <strain evidence="3 4">NPDC019377</strain>
    </source>
</reference>
<dbReference type="RefSeq" id="WP_397060870.1">
    <property type="nucleotide sequence ID" value="NZ_JBIRYL010000001.1"/>
</dbReference>
<evidence type="ECO:0000313" key="4">
    <source>
        <dbReference type="Proteomes" id="UP001611494"/>
    </source>
</evidence>
<feature type="compositionally biased region" description="Basic and acidic residues" evidence="1">
    <location>
        <begin position="146"/>
        <end position="156"/>
    </location>
</feature>
<sequence>MRRIIETAAVVAAAAVVPLATPLNAHAAVGVFIVQTQEGSLYRLENPENGKCITLPATPSVTNKTDTRATLYETDDCQFAYRSTVEPGDDFYKGGTFFRGVIFGDTTDNDREKGPKQGAPVEPGDGVQDDSPSEDDGPMGDEDPWTDDRPSEGEVG</sequence>
<evidence type="ECO:0000256" key="1">
    <source>
        <dbReference type="SAM" id="MobiDB-lite"/>
    </source>
</evidence>
<name>A0ABW7VT79_9NOCA</name>
<organism evidence="3 4">
    <name type="scientific">Nocardia testacea</name>
    <dbReference type="NCBI Taxonomy" id="248551"/>
    <lineage>
        <taxon>Bacteria</taxon>
        <taxon>Bacillati</taxon>
        <taxon>Actinomycetota</taxon>
        <taxon>Actinomycetes</taxon>
        <taxon>Mycobacteriales</taxon>
        <taxon>Nocardiaceae</taxon>
        <taxon>Nocardia</taxon>
    </lineage>
</organism>
<comment type="caution">
    <text evidence="3">The sequence shown here is derived from an EMBL/GenBank/DDBJ whole genome shotgun (WGS) entry which is preliminary data.</text>
</comment>
<evidence type="ECO:0000313" key="3">
    <source>
        <dbReference type="EMBL" id="MFI2229784.1"/>
    </source>
</evidence>
<feature type="region of interest" description="Disordered" evidence="1">
    <location>
        <begin position="103"/>
        <end position="156"/>
    </location>
</feature>
<dbReference type="EMBL" id="JBIRYL010000001">
    <property type="protein sequence ID" value="MFI2229784.1"/>
    <property type="molecule type" value="Genomic_DNA"/>
</dbReference>
<proteinExistence type="predicted"/>
<keyword evidence="4" id="KW-1185">Reference proteome</keyword>
<gene>
    <name evidence="3" type="ORF">ACH49Z_08025</name>
</gene>
<dbReference type="Proteomes" id="UP001611494">
    <property type="component" value="Unassembled WGS sequence"/>
</dbReference>
<evidence type="ECO:0000256" key="2">
    <source>
        <dbReference type="SAM" id="SignalP"/>
    </source>
</evidence>